<feature type="signal peptide" evidence="1">
    <location>
        <begin position="1"/>
        <end position="20"/>
    </location>
</feature>
<evidence type="ECO:0000313" key="4">
    <source>
        <dbReference type="Proteomes" id="UP001597094"/>
    </source>
</evidence>
<feature type="domain" description="DUF4142" evidence="2">
    <location>
        <begin position="39"/>
        <end position="173"/>
    </location>
</feature>
<feature type="chain" id="PRO_5045103979" evidence="1">
    <location>
        <begin position="21"/>
        <end position="178"/>
    </location>
</feature>
<dbReference type="EMBL" id="JBHTLD010000157">
    <property type="protein sequence ID" value="MFD1187599.1"/>
    <property type="molecule type" value="Genomic_DNA"/>
</dbReference>
<proteinExistence type="predicted"/>
<keyword evidence="1" id="KW-0732">Signal</keyword>
<reference evidence="4" key="1">
    <citation type="journal article" date="2019" name="Int. J. Syst. Evol. Microbiol.">
        <title>The Global Catalogue of Microorganisms (GCM) 10K type strain sequencing project: providing services to taxonomists for standard genome sequencing and annotation.</title>
        <authorList>
            <consortium name="The Broad Institute Genomics Platform"/>
            <consortium name="The Broad Institute Genome Sequencing Center for Infectious Disease"/>
            <person name="Wu L."/>
            <person name="Ma J."/>
        </authorList>
    </citation>
    <scope>NUCLEOTIDE SEQUENCE [LARGE SCALE GENOMIC DNA]</scope>
    <source>
        <strain evidence="4">JCM 31319</strain>
    </source>
</reference>
<dbReference type="InterPro" id="IPR025419">
    <property type="entry name" value="DUF4142"/>
</dbReference>
<name>A0ABW3SRS6_9BACT</name>
<dbReference type="InterPro" id="IPR012347">
    <property type="entry name" value="Ferritin-like"/>
</dbReference>
<evidence type="ECO:0000259" key="2">
    <source>
        <dbReference type="Pfam" id="PF13628"/>
    </source>
</evidence>
<dbReference type="PANTHER" id="PTHR38593:SF1">
    <property type="entry name" value="BLR2558 PROTEIN"/>
    <property type="match status" value="1"/>
</dbReference>
<dbReference type="PANTHER" id="PTHR38593">
    <property type="entry name" value="BLR2558 PROTEIN"/>
    <property type="match status" value="1"/>
</dbReference>
<organism evidence="3 4">
    <name type="scientific">Pontibacter rugosus</name>
    <dbReference type="NCBI Taxonomy" id="1745966"/>
    <lineage>
        <taxon>Bacteria</taxon>
        <taxon>Pseudomonadati</taxon>
        <taxon>Bacteroidota</taxon>
        <taxon>Cytophagia</taxon>
        <taxon>Cytophagales</taxon>
        <taxon>Hymenobacteraceae</taxon>
        <taxon>Pontibacter</taxon>
    </lineage>
</organism>
<dbReference type="Gene3D" id="1.20.1260.10">
    <property type="match status" value="1"/>
</dbReference>
<keyword evidence="4" id="KW-1185">Reference proteome</keyword>
<evidence type="ECO:0000313" key="3">
    <source>
        <dbReference type="EMBL" id="MFD1187599.1"/>
    </source>
</evidence>
<accession>A0ABW3SRS6</accession>
<sequence>MNKLMFKGRILMLMMLTVLAATSCDDDDDIDIDPNRLTKESFMQQAAASDMFEIQTGQMAADEAEMQAVRDFGQLLVTHHTMNSNNLMQLAANEGVTLPTTLPQDKKAMRDELAGLEGETFDRRFVEMQIAAHEEAIALYEEAIDDVEDPEVVAFAQDALPLLRSHLAVAQQLDQMME</sequence>
<dbReference type="Proteomes" id="UP001597094">
    <property type="component" value="Unassembled WGS sequence"/>
</dbReference>
<gene>
    <name evidence="3" type="ORF">ACFQ2O_15385</name>
</gene>
<evidence type="ECO:0000256" key="1">
    <source>
        <dbReference type="SAM" id="SignalP"/>
    </source>
</evidence>
<dbReference type="PROSITE" id="PS51257">
    <property type="entry name" value="PROKAR_LIPOPROTEIN"/>
    <property type="match status" value="1"/>
</dbReference>
<dbReference type="Pfam" id="PF13628">
    <property type="entry name" value="DUF4142"/>
    <property type="match status" value="1"/>
</dbReference>
<comment type="caution">
    <text evidence="3">The sequence shown here is derived from an EMBL/GenBank/DDBJ whole genome shotgun (WGS) entry which is preliminary data.</text>
</comment>
<dbReference type="RefSeq" id="WP_377529461.1">
    <property type="nucleotide sequence ID" value="NZ_JBHTLD010000157.1"/>
</dbReference>
<protein>
    <submittedName>
        <fullName evidence="3">DUF4142 domain-containing protein</fullName>
    </submittedName>
</protein>